<dbReference type="GO" id="GO:0016779">
    <property type="term" value="F:nucleotidyltransferase activity"/>
    <property type="evidence" value="ECO:0007669"/>
    <property type="project" value="InterPro"/>
</dbReference>
<sequence>MDVPSLHSRFLSEALPRIRQDARVAGVAITGSIVGGRPDVYSDVDLILVIDDEAYDAVMRERLVLIGSWASLVAGFTGEHVGEPRLIITLVGPPLLHVDFKFVRASDFAERTEDPEILWDRDAALAGALARQPPVTAAFDLQWIEDRFWIWVHYGATKLGRGELFETISFLTYLRETVLGTLAARRVGAIPRGVRHLEAIAPEEARDLQATLCGYDRHEAERALLATVDLYRRWSDADGAIVERRHRAEKLAMQYLHDVIDQDR</sequence>
<comment type="caution">
    <text evidence="2">The sequence shown here is derived from an EMBL/GenBank/DDBJ whole genome shotgun (WGS) entry which is preliminary data.</text>
</comment>
<dbReference type="AlphaFoldDB" id="A0A561BWB1"/>
<dbReference type="RefSeq" id="WP_145809093.1">
    <property type="nucleotide sequence ID" value="NZ_VIVK01000001.1"/>
</dbReference>
<dbReference type="EMBL" id="VIVK01000001">
    <property type="protein sequence ID" value="TWD83042.1"/>
    <property type="molecule type" value="Genomic_DNA"/>
</dbReference>
<dbReference type="InterPro" id="IPR002934">
    <property type="entry name" value="Polymerase_NTP_transf_dom"/>
</dbReference>
<gene>
    <name evidence="2" type="ORF">FB561_4195</name>
</gene>
<keyword evidence="3" id="KW-1185">Reference proteome</keyword>
<accession>A0A561BWB1</accession>
<dbReference type="Proteomes" id="UP000318380">
    <property type="component" value="Unassembled WGS sequence"/>
</dbReference>
<proteinExistence type="predicted"/>
<dbReference type="Gene3D" id="1.20.120.330">
    <property type="entry name" value="Nucleotidyltransferases domain 2"/>
    <property type="match status" value="1"/>
</dbReference>
<reference evidence="2 3" key="1">
    <citation type="submission" date="2019-06" db="EMBL/GenBank/DDBJ databases">
        <title>Sequencing the genomes of 1000 actinobacteria strains.</title>
        <authorList>
            <person name="Klenk H.-P."/>
        </authorList>
    </citation>
    <scope>NUCLEOTIDE SEQUENCE [LARGE SCALE GENOMIC DNA]</scope>
    <source>
        <strain evidence="2 3">DSM 24683</strain>
    </source>
</reference>
<dbReference type="SUPFAM" id="SSF81301">
    <property type="entry name" value="Nucleotidyltransferase"/>
    <property type="match status" value="1"/>
</dbReference>
<dbReference type="InterPro" id="IPR043519">
    <property type="entry name" value="NT_sf"/>
</dbReference>
<organism evidence="2 3">
    <name type="scientific">Kribbella amoyensis</name>
    <dbReference type="NCBI Taxonomy" id="996641"/>
    <lineage>
        <taxon>Bacteria</taxon>
        <taxon>Bacillati</taxon>
        <taxon>Actinomycetota</taxon>
        <taxon>Actinomycetes</taxon>
        <taxon>Propionibacteriales</taxon>
        <taxon>Kribbellaceae</taxon>
        <taxon>Kribbella</taxon>
    </lineage>
</organism>
<feature type="domain" description="Polymerase nucleotidyl transferase" evidence="1">
    <location>
        <begin position="13"/>
        <end position="65"/>
    </location>
</feature>
<evidence type="ECO:0000313" key="3">
    <source>
        <dbReference type="Proteomes" id="UP000318380"/>
    </source>
</evidence>
<evidence type="ECO:0000259" key="1">
    <source>
        <dbReference type="Pfam" id="PF01909"/>
    </source>
</evidence>
<protein>
    <recommendedName>
        <fullName evidence="1">Polymerase nucleotidyl transferase domain-containing protein</fullName>
    </recommendedName>
</protein>
<dbReference type="Gene3D" id="3.30.460.10">
    <property type="entry name" value="Beta Polymerase, domain 2"/>
    <property type="match status" value="1"/>
</dbReference>
<dbReference type="Pfam" id="PF01909">
    <property type="entry name" value="NTP_transf_2"/>
    <property type="match status" value="1"/>
</dbReference>
<dbReference type="OrthoDB" id="7375008at2"/>
<name>A0A561BWB1_9ACTN</name>
<evidence type="ECO:0000313" key="2">
    <source>
        <dbReference type="EMBL" id="TWD83042.1"/>
    </source>
</evidence>